<dbReference type="AlphaFoldDB" id="A0AAV4Y3V2"/>
<sequence>MKEQGVLMFYLEPSSQEMPPGIKASRRLLKNNAKSIAAVASIGKKLLLRIRVSNERYLEEKKGGQYSSDFANRGRTSAAAHYLWF</sequence>
<evidence type="ECO:0000313" key="2">
    <source>
        <dbReference type="Proteomes" id="UP001054945"/>
    </source>
</evidence>
<dbReference type="EMBL" id="BPLR01001257">
    <property type="protein sequence ID" value="GIZ01130.1"/>
    <property type="molecule type" value="Genomic_DNA"/>
</dbReference>
<proteinExistence type="predicted"/>
<dbReference type="Proteomes" id="UP001054945">
    <property type="component" value="Unassembled WGS sequence"/>
</dbReference>
<keyword evidence="2" id="KW-1185">Reference proteome</keyword>
<evidence type="ECO:0000313" key="1">
    <source>
        <dbReference type="EMBL" id="GIZ01130.1"/>
    </source>
</evidence>
<protein>
    <recommendedName>
        <fullName evidence="3">Ribosomal protein S7</fullName>
    </recommendedName>
</protein>
<reference evidence="1 2" key="1">
    <citation type="submission" date="2021-06" db="EMBL/GenBank/DDBJ databases">
        <title>Caerostris extrusa draft genome.</title>
        <authorList>
            <person name="Kono N."/>
            <person name="Arakawa K."/>
        </authorList>
    </citation>
    <scope>NUCLEOTIDE SEQUENCE [LARGE SCALE GENOMIC DNA]</scope>
</reference>
<evidence type="ECO:0008006" key="3">
    <source>
        <dbReference type="Google" id="ProtNLM"/>
    </source>
</evidence>
<gene>
    <name evidence="1" type="ORF">CEXT_127091</name>
</gene>
<accession>A0AAV4Y3V2</accession>
<organism evidence="1 2">
    <name type="scientific">Caerostris extrusa</name>
    <name type="common">Bark spider</name>
    <name type="synonym">Caerostris bankana</name>
    <dbReference type="NCBI Taxonomy" id="172846"/>
    <lineage>
        <taxon>Eukaryota</taxon>
        <taxon>Metazoa</taxon>
        <taxon>Ecdysozoa</taxon>
        <taxon>Arthropoda</taxon>
        <taxon>Chelicerata</taxon>
        <taxon>Arachnida</taxon>
        <taxon>Araneae</taxon>
        <taxon>Araneomorphae</taxon>
        <taxon>Entelegynae</taxon>
        <taxon>Araneoidea</taxon>
        <taxon>Araneidae</taxon>
        <taxon>Caerostris</taxon>
    </lineage>
</organism>
<name>A0AAV4Y3V2_CAEEX</name>
<comment type="caution">
    <text evidence="1">The sequence shown here is derived from an EMBL/GenBank/DDBJ whole genome shotgun (WGS) entry which is preliminary data.</text>
</comment>